<evidence type="ECO:0000256" key="1">
    <source>
        <dbReference type="PROSITE-ProRule" id="PRU00169"/>
    </source>
</evidence>
<dbReference type="InterPro" id="IPR046947">
    <property type="entry name" value="LytR-like"/>
</dbReference>
<evidence type="ECO:0000259" key="3">
    <source>
        <dbReference type="PROSITE" id="PS50930"/>
    </source>
</evidence>
<name>A0A315ZFD1_SEDFL</name>
<dbReference type="InterPro" id="IPR001789">
    <property type="entry name" value="Sig_transdc_resp-reg_receiver"/>
</dbReference>
<reference evidence="4 5" key="1">
    <citation type="submission" date="2018-03" db="EMBL/GenBank/DDBJ databases">
        <title>Genomic Encyclopedia of Archaeal and Bacterial Type Strains, Phase II (KMG-II): from individual species to whole genera.</title>
        <authorList>
            <person name="Goeker M."/>
        </authorList>
    </citation>
    <scope>NUCLEOTIDE SEQUENCE [LARGE SCALE GENOMIC DNA]</scope>
    <source>
        <strain evidence="4 5">DSM 28229</strain>
    </source>
</reference>
<organism evidence="4 5">
    <name type="scientific">Sediminitomix flava</name>
    <dbReference type="NCBI Taxonomy" id="379075"/>
    <lineage>
        <taxon>Bacteria</taxon>
        <taxon>Pseudomonadati</taxon>
        <taxon>Bacteroidota</taxon>
        <taxon>Cytophagia</taxon>
        <taxon>Cytophagales</taxon>
        <taxon>Flammeovirgaceae</taxon>
        <taxon>Sediminitomix</taxon>
    </lineage>
</organism>
<accession>A0A315ZFD1</accession>
<dbReference type="Gene3D" id="2.40.50.1020">
    <property type="entry name" value="LytTr DNA-binding domain"/>
    <property type="match status" value="1"/>
</dbReference>
<keyword evidence="1" id="KW-0597">Phosphoprotein</keyword>
<protein>
    <submittedName>
        <fullName evidence="4">LytTR family two component transcriptional regulator</fullName>
    </submittedName>
</protein>
<feature type="domain" description="HTH LytTR-type" evidence="3">
    <location>
        <begin position="142"/>
        <end position="249"/>
    </location>
</feature>
<dbReference type="InterPro" id="IPR007492">
    <property type="entry name" value="LytTR_DNA-bd_dom"/>
</dbReference>
<dbReference type="Pfam" id="PF00072">
    <property type="entry name" value="Response_reg"/>
    <property type="match status" value="1"/>
</dbReference>
<dbReference type="Pfam" id="PF04397">
    <property type="entry name" value="LytTR"/>
    <property type="match status" value="1"/>
</dbReference>
<evidence type="ECO:0000259" key="2">
    <source>
        <dbReference type="PROSITE" id="PS50110"/>
    </source>
</evidence>
<dbReference type="InterPro" id="IPR011006">
    <property type="entry name" value="CheY-like_superfamily"/>
</dbReference>
<dbReference type="FunFam" id="3.40.50.2300:FF:000361">
    <property type="entry name" value="Two-component system response regulator"/>
    <property type="match status" value="1"/>
</dbReference>
<dbReference type="PANTHER" id="PTHR37299">
    <property type="entry name" value="TRANSCRIPTIONAL REGULATOR-RELATED"/>
    <property type="match status" value="1"/>
</dbReference>
<dbReference type="PANTHER" id="PTHR37299:SF1">
    <property type="entry name" value="STAGE 0 SPORULATION PROTEIN A HOMOLOG"/>
    <property type="match status" value="1"/>
</dbReference>
<sequence length="249" mass="29081">MKVVIIEDEPLAQEQLKRIITENFQAYEIVAILESVEKSVDWLKNNSCDLIFMDIQLTDGKSFEIFEQVEVRTPIIFTTAYDEYAIQAFQVNSIGYILKPIDEEELKKAIQKLSYKKEAENSPSAINQLIHQLNRPTYRKRFVVKLGDNYHHVNTRDIAYVYSEEKVTFLVTKKEQKYIVDETLDKIETALNPQDFFRLARNIISSVDAIKSTSKYFNSRLLITLSPTFHDKVLVSRVRVADFLRWLDS</sequence>
<comment type="caution">
    <text evidence="4">The sequence shown here is derived from an EMBL/GenBank/DDBJ whole genome shotgun (WGS) entry which is preliminary data.</text>
</comment>
<keyword evidence="5" id="KW-1185">Reference proteome</keyword>
<dbReference type="PROSITE" id="PS50930">
    <property type="entry name" value="HTH_LYTTR"/>
    <property type="match status" value="1"/>
</dbReference>
<dbReference type="PROSITE" id="PS50110">
    <property type="entry name" value="RESPONSE_REGULATORY"/>
    <property type="match status" value="1"/>
</dbReference>
<dbReference type="SMART" id="SM00448">
    <property type="entry name" value="REC"/>
    <property type="match status" value="1"/>
</dbReference>
<proteinExistence type="predicted"/>
<dbReference type="RefSeq" id="WP_109615722.1">
    <property type="nucleotide sequence ID" value="NZ_QGDO01000001.1"/>
</dbReference>
<dbReference type="GO" id="GO:0003677">
    <property type="term" value="F:DNA binding"/>
    <property type="evidence" value="ECO:0007669"/>
    <property type="project" value="InterPro"/>
</dbReference>
<dbReference type="GO" id="GO:0000156">
    <property type="term" value="F:phosphorelay response regulator activity"/>
    <property type="evidence" value="ECO:0007669"/>
    <property type="project" value="InterPro"/>
</dbReference>
<gene>
    <name evidence="4" type="ORF">BC781_101561</name>
</gene>
<dbReference type="Gene3D" id="3.40.50.2300">
    <property type="match status" value="1"/>
</dbReference>
<evidence type="ECO:0000313" key="5">
    <source>
        <dbReference type="Proteomes" id="UP000245535"/>
    </source>
</evidence>
<evidence type="ECO:0000313" key="4">
    <source>
        <dbReference type="EMBL" id="PWJ44211.1"/>
    </source>
</evidence>
<feature type="domain" description="Response regulatory" evidence="2">
    <location>
        <begin position="2"/>
        <end position="114"/>
    </location>
</feature>
<dbReference type="EMBL" id="QGDO01000001">
    <property type="protein sequence ID" value="PWJ44211.1"/>
    <property type="molecule type" value="Genomic_DNA"/>
</dbReference>
<dbReference type="SMART" id="SM00850">
    <property type="entry name" value="LytTR"/>
    <property type="match status" value="1"/>
</dbReference>
<dbReference type="Proteomes" id="UP000245535">
    <property type="component" value="Unassembled WGS sequence"/>
</dbReference>
<dbReference type="SUPFAM" id="SSF52172">
    <property type="entry name" value="CheY-like"/>
    <property type="match status" value="1"/>
</dbReference>
<dbReference type="OrthoDB" id="646623at2"/>
<feature type="modified residue" description="4-aspartylphosphate" evidence="1">
    <location>
        <position position="54"/>
    </location>
</feature>
<dbReference type="AlphaFoldDB" id="A0A315ZFD1"/>